<evidence type="ECO:0000256" key="5">
    <source>
        <dbReference type="RuleBase" id="RU003718"/>
    </source>
</evidence>
<comment type="pathway">
    <text evidence="1">Pigment biosynthesis; anthocyanin biosynthesis.</text>
</comment>
<dbReference type="EC" id="2.4.1.-" evidence="6"/>
<evidence type="ECO:0000256" key="6">
    <source>
        <dbReference type="RuleBase" id="RU362057"/>
    </source>
</evidence>
<dbReference type="Gene3D" id="3.40.50.2000">
    <property type="entry name" value="Glycogen Phosphorylase B"/>
    <property type="match status" value="2"/>
</dbReference>
<dbReference type="Pfam" id="PF26168">
    <property type="entry name" value="Glyco_transf_N"/>
    <property type="match status" value="1"/>
</dbReference>
<proteinExistence type="inferred from homology"/>
<evidence type="ECO:0000256" key="2">
    <source>
        <dbReference type="ARBA" id="ARBA00009995"/>
    </source>
</evidence>
<keyword evidence="5" id="KW-0328">Glycosyltransferase</keyword>
<dbReference type="CDD" id="cd03784">
    <property type="entry name" value="GT1_Gtf-like"/>
    <property type="match status" value="1"/>
</dbReference>
<dbReference type="GO" id="GO:1901137">
    <property type="term" value="P:carbohydrate derivative biosynthetic process"/>
    <property type="evidence" value="ECO:0007669"/>
    <property type="project" value="UniProtKB-ARBA"/>
</dbReference>
<keyword evidence="3 5" id="KW-0808">Transferase</keyword>
<sequence>MGADRGSTKRRSILMLPWLAHGHISPFFELAKRLTDHYSFHIYLCSTPVNLDHLRNTLPPFIQLVDLHLPSSFDKTLPPNSHTTKNLPPHLMPTLKSAFDQSEPAFSQILNSLRPDLLIYDFLMPWAPRAAARELGIKSVVFITGGAACHSFVTHYIAHPPETQFPFPNLDIVSSGEGQKTVEFLESGDDQGRLSNKDRYFQCLKSSSEIVLIKTFREIEGKYADYFSKLLGKEVVTVGGLVREPEAKTGDSDIINWLDQRDHSSPPVVFVSFGSEYFLSMEEMVEVAKGLERNKDLNFIWVVRFPEGAEQEKNLLLPEGFMERVEGRGLVVEGWAPQAKILQHERVAGFVSHCGWSSVLEGIVYGVPIVAMPMQLDQPWDAKLVEEIGVGKEVRRRKSDGGIDGEEMGKVIDEVLRNEEMKGRVRELSEKLQGKGDAELVAAADRLWSLIEGV</sequence>
<dbReference type="PANTHER" id="PTHR48044:SF9">
    <property type="entry name" value="UDP-GLYCOSYLTRANSFERASE SUPERFAMILY PROTEIN"/>
    <property type="match status" value="1"/>
</dbReference>
<protein>
    <recommendedName>
        <fullName evidence="6">Glycosyltransferase</fullName>
        <ecNumber evidence="6">2.4.1.-</ecNumber>
    </recommendedName>
</protein>
<dbReference type="InterPro" id="IPR035595">
    <property type="entry name" value="UDP_glycos_trans_CS"/>
</dbReference>
<evidence type="ECO:0000256" key="1">
    <source>
        <dbReference type="ARBA" id="ARBA00004935"/>
    </source>
</evidence>
<dbReference type="GO" id="GO:0047213">
    <property type="term" value="F:anthocyanidin 3-O-glucosyltransferase activity"/>
    <property type="evidence" value="ECO:0007669"/>
    <property type="project" value="UniProtKB-EC"/>
</dbReference>
<evidence type="ECO:0000259" key="7">
    <source>
        <dbReference type="Pfam" id="PF26168"/>
    </source>
</evidence>
<name>A0AAV2G056_9ROSI</name>
<dbReference type="PANTHER" id="PTHR48044">
    <property type="entry name" value="GLYCOSYLTRANSFERASE"/>
    <property type="match status" value="1"/>
</dbReference>
<evidence type="ECO:0000313" key="9">
    <source>
        <dbReference type="Proteomes" id="UP001497516"/>
    </source>
</evidence>
<evidence type="ECO:0000256" key="4">
    <source>
        <dbReference type="ARBA" id="ARBA00047606"/>
    </source>
</evidence>
<dbReference type="FunFam" id="3.40.50.2000:FF:000060">
    <property type="entry name" value="Glycosyltransferase"/>
    <property type="match status" value="1"/>
</dbReference>
<gene>
    <name evidence="8" type="ORF">LTRI10_LOCUS43888</name>
</gene>
<keyword evidence="9" id="KW-1185">Reference proteome</keyword>
<accession>A0AAV2G056</accession>
<evidence type="ECO:0000313" key="8">
    <source>
        <dbReference type="EMBL" id="CAL1403999.1"/>
    </source>
</evidence>
<evidence type="ECO:0000256" key="3">
    <source>
        <dbReference type="ARBA" id="ARBA00022679"/>
    </source>
</evidence>
<dbReference type="Proteomes" id="UP001497516">
    <property type="component" value="Chromosome 7"/>
</dbReference>
<comment type="similarity">
    <text evidence="2 5">Belongs to the UDP-glycosyltransferase family.</text>
</comment>
<reference evidence="8 9" key="1">
    <citation type="submission" date="2024-04" db="EMBL/GenBank/DDBJ databases">
        <authorList>
            <person name="Fracassetti M."/>
        </authorList>
    </citation>
    <scope>NUCLEOTIDE SEQUENCE [LARGE SCALE GENOMIC DNA]</scope>
</reference>
<feature type="domain" description="Glycosyltransferase N-terminal" evidence="7">
    <location>
        <begin position="12"/>
        <end position="230"/>
    </location>
</feature>
<dbReference type="InterPro" id="IPR058980">
    <property type="entry name" value="Glyco_transf_N"/>
</dbReference>
<dbReference type="AlphaFoldDB" id="A0AAV2G056"/>
<dbReference type="InterPro" id="IPR002213">
    <property type="entry name" value="UDP_glucos_trans"/>
</dbReference>
<dbReference type="PROSITE" id="PS00375">
    <property type="entry name" value="UDPGT"/>
    <property type="match status" value="1"/>
</dbReference>
<dbReference type="SUPFAM" id="SSF53756">
    <property type="entry name" value="UDP-Glycosyltransferase/glycogen phosphorylase"/>
    <property type="match status" value="1"/>
</dbReference>
<comment type="catalytic activity">
    <reaction evidence="4">
        <text>an anthocyanidin + UDP-alpha-D-glucose + H(+) = an anthocyanidin 3-O-beta-D-glucoside + UDP</text>
        <dbReference type="Rhea" id="RHEA:20093"/>
        <dbReference type="ChEBI" id="CHEBI:15378"/>
        <dbReference type="ChEBI" id="CHEBI:16307"/>
        <dbReference type="ChEBI" id="CHEBI:58223"/>
        <dbReference type="ChEBI" id="CHEBI:58885"/>
        <dbReference type="ChEBI" id="CHEBI:143576"/>
        <dbReference type="EC" id="2.4.1.115"/>
    </reaction>
</comment>
<dbReference type="EMBL" id="OZ034820">
    <property type="protein sequence ID" value="CAL1403999.1"/>
    <property type="molecule type" value="Genomic_DNA"/>
</dbReference>
<organism evidence="8 9">
    <name type="scientific">Linum trigynum</name>
    <dbReference type="NCBI Taxonomy" id="586398"/>
    <lineage>
        <taxon>Eukaryota</taxon>
        <taxon>Viridiplantae</taxon>
        <taxon>Streptophyta</taxon>
        <taxon>Embryophyta</taxon>
        <taxon>Tracheophyta</taxon>
        <taxon>Spermatophyta</taxon>
        <taxon>Magnoliopsida</taxon>
        <taxon>eudicotyledons</taxon>
        <taxon>Gunneridae</taxon>
        <taxon>Pentapetalae</taxon>
        <taxon>rosids</taxon>
        <taxon>fabids</taxon>
        <taxon>Malpighiales</taxon>
        <taxon>Linaceae</taxon>
        <taxon>Linum</taxon>
    </lineage>
</organism>
<dbReference type="Pfam" id="PF00201">
    <property type="entry name" value="UDPGT"/>
    <property type="match status" value="1"/>
</dbReference>